<dbReference type="InterPro" id="IPR043129">
    <property type="entry name" value="ATPase_NBD"/>
</dbReference>
<evidence type="ECO:0000256" key="3">
    <source>
        <dbReference type="ARBA" id="ARBA00022840"/>
    </source>
</evidence>
<keyword evidence="2" id="KW-0547">Nucleotide-binding</keyword>
<reference evidence="5" key="1">
    <citation type="journal article" date="2017" name="Nat. Commun.">
        <title>The asparagus genome sheds light on the origin and evolution of a young Y chromosome.</title>
        <authorList>
            <person name="Harkess A."/>
            <person name="Zhou J."/>
            <person name="Xu C."/>
            <person name="Bowers J.E."/>
            <person name="Van der Hulst R."/>
            <person name="Ayyampalayam S."/>
            <person name="Mercati F."/>
            <person name="Riccardi P."/>
            <person name="McKain M.R."/>
            <person name="Kakrana A."/>
            <person name="Tang H."/>
            <person name="Ray J."/>
            <person name="Groenendijk J."/>
            <person name="Arikit S."/>
            <person name="Mathioni S.M."/>
            <person name="Nakano M."/>
            <person name="Shan H."/>
            <person name="Telgmann-Rauber A."/>
            <person name="Kanno A."/>
            <person name="Yue Z."/>
            <person name="Chen H."/>
            <person name="Li W."/>
            <person name="Chen Y."/>
            <person name="Xu X."/>
            <person name="Zhang Y."/>
            <person name="Luo S."/>
            <person name="Chen H."/>
            <person name="Gao J."/>
            <person name="Mao Z."/>
            <person name="Pires J.C."/>
            <person name="Luo M."/>
            <person name="Kudrna D."/>
            <person name="Wing R.A."/>
            <person name="Meyers B.C."/>
            <person name="Yi K."/>
            <person name="Kong H."/>
            <person name="Lavrijsen P."/>
            <person name="Sunseri F."/>
            <person name="Falavigna A."/>
            <person name="Ye Y."/>
            <person name="Leebens-Mack J.H."/>
            <person name="Chen G."/>
        </authorList>
    </citation>
    <scope>NUCLEOTIDE SEQUENCE [LARGE SCALE GENOMIC DNA]</scope>
    <source>
        <strain evidence="5">cv. DH0086</strain>
    </source>
</reference>
<comment type="similarity">
    <text evidence="1">Belongs to the heat shock protein 70 family.</text>
</comment>
<accession>A0A5P1ECS8</accession>
<name>A0A5P1ECS8_ASPOF</name>
<dbReference type="FunFam" id="3.30.420.40:FF:000028">
    <property type="entry name" value="heat shock 70 kDa protein-like"/>
    <property type="match status" value="1"/>
</dbReference>
<dbReference type="Proteomes" id="UP000243459">
    <property type="component" value="Chromosome 7"/>
</dbReference>
<dbReference type="GO" id="GO:0140662">
    <property type="term" value="F:ATP-dependent protein folding chaperone"/>
    <property type="evidence" value="ECO:0007669"/>
    <property type="project" value="InterPro"/>
</dbReference>
<keyword evidence="3" id="KW-0067">ATP-binding</keyword>
<proteinExistence type="inferred from homology"/>
<organism evidence="4 5">
    <name type="scientific">Asparagus officinalis</name>
    <name type="common">Garden asparagus</name>
    <dbReference type="NCBI Taxonomy" id="4686"/>
    <lineage>
        <taxon>Eukaryota</taxon>
        <taxon>Viridiplantae</taxon>
        <taxon>Streptophyta</taxon>
        <taxon>Embryophyta</taxon>
        <taxon>Tracheophyta</taxon>
        <taxon>Spermatophyta</taxon>
        <taxon>Magnoliopsida</taxon>
        <taxon>Liliopsida</taxon>
        <taxon>Asparagales</taxon>
        <taxon>Asparagaceae</taxon>
        <taxon>Asparagoideae</taxon>
        <taxon>Asparagus</taxon>
    </lineage>
</organism>
<dbReference type="InterPro" id="IPR013126">
    <property type="entry name" value="Hsp_70_fam"/>
</dbReference>
<dbReference type="GO" id="GO:0005524">
    <property type="term" value="F:ATP binding"/>
    <property type="evidence" value="ECO:0007669"/>
    <property type="project" value="UniProtKB-KW"/>
</dbReference>
<protein>
    <submittedName>
        <fullName evidence="4">Uncharacterized protein</fullName>
    </submittedName>
</protein>
<sequence>MVEADDESKQVLRKLVDDASNFLNDKVTKVAVTVPAYFNDSHRIGTKDAGRIADLEVLHIINEPSVASWAYEFENSKFDV</sequence>
<dbReference type="AlphaFoldDB" id="A0A5P1ECS8"/>
<dbReference type="SUPFAM" id="SSF53067">
    <property type="entry name" value="Actin-like ATPase domain"/>
    <property type="match status" value="1"/>
</dbReference>
<dbReference type="PANTHER" id="PTHR19375">
    <property type="entry name" value="HEAT SHOCK PROTEIN 70KDA"/>
    <property type="match status" value="1"/>
</dbReference>
<evidence type="ECO:0000313" key="5">
    <source>
        <dbReference type="Proteomes" id="UP000243459"/>
    </source>
</evidence>
<evidence type="ECO:0000256" key="2">
    <source>
        <dbReference type="ARBA" id="ARBA00022741"/>
    </source>
</evidence>
<dbReference type="Pfam" id="PF00012">
    <property type="entry name" value="HSP70"/>
    <property type="match status" value="1"/>
</dbReference>
<dbReference type="Gene3D" id="3.30.420.40">
    <property type="match status" value="1"/>
</dbReference>
<gene>
    <name evidence="4" type="ORF">A4U43_C07F17760</name>
</gene>
<evidence type="ECO:0000313" key="4">
    <source>
        <dbReference type="EMBL" id="ONK63678.1"/>
    </source>
</evidence>
<dbReference type="OMA" id="WAYEFEN"/>
<keyword evidence="5" id="KW-1185">Reference proteome</keyword>
<dbReference type="EMBL" id="CM007387">
    <property type="protein sequence ID" value="ONK63678.1"/>
    <property type="molecule type" value="Genomic_DNA"/>
</dbReference>
<evidence type="ECO:0000256" key="1">
    <source>
        <dbReference type="ARBA" id="ARBA00007381"/>
    </source>
</evidence>
<dbReference type="Gramene" id="ONK63678">
    <property type="protein sequence ID" value="ONK63678"/>
    <property type="gene ID" value="A4U43_C07F17760"/>
</dbReference>